<accession>A0ABW5HT14</accession>
<dbReference type="Gene3D" id="3.90.1300.10">
    <property type="entry name" value="Amidase signature (AS) domain"/>
    <property type="match status" value="1"/>
</dbReference>
<organism evidence="2 3">
    <name type="scientific">Amycolatopsis albidoflavus</name>
    <dbReference type="NCBI Taxonomy" id="102226"/>
    <lineage>
        <taxon>Bacteria</taxon>
        <taxon>Bacillati</taxon>
        <taxon>Actinomycetota</taxon>
        <taxon>Actinomycetes</taxon>
        <taxon>Pseudonocardiales</taxon>
        <taxon>Pseudonocardiaceae</taxon>
        <taxon>Amycolatopsis</taxon>
    </lineage>
</organism>
<dbReference type="Pfam" id="PF01425">
    <property type="entry name" value="Amidase"/>
    <property type="match status" value="1"/>
</dbReference>
<name>A0ABW5HT14_9PSEU</name>
<sequence length="216" mass="22359">MTQQLWRLTALEARTAILNGSLSSKEVVQAALDRIAEVNPAVNALVEVDGEHALAAADRADGALRRGQALGALHGLPVATKVNSDQAGHATTDGVVEFRDRVAAEDSPVVANLRKAGAVIVGRTNTPAFSHNWFTDNDLYGATMNPWNRQLTPGGSSGGAAAAIATGMCALAQGNDLGGSVRFPAFACGIVGLRPTVGRIPSHLSKPEPLPRSPLS</sequence>
<protein>
    <submittedName>
        <fullName evidence="2">Amidase family protein</fullName>
    </submittedName>
</protein>
<dbReference type="InterPro" id="IPR052739">
    <property type="entry name" value="FAAH2"/>
</dbReference>
<dbReference type="PANTHER" id="PTHR43372">
    <property type="entry name" value="FATTY-ACID AMIDE HYDROLASE"/>
    <property type="match status" value="1"/>
</dbReference>
<keyword evidence="3" id="KW-1185">Reference proteome</keyword>
<evidence type="ECO:0000313" key="3">
    <source>
        <dbReference type="Proteomes" id="UP001597542"/>
    </source>
</evidence>
<dbReference type="PANTHER" id="PTHR43372:SF4">
    <property type="entry name" value="FATTY-ACID AMIDE HYDROLASE 2"/>
    <property type="match status" value="1"/>
</dbReference>
<gene>
    <name evidence="2" type="ORF">ACFSUT_07415</name>
</gene>
<evidence type="ECO:0000313" key="2">
    <source>
        <dbReference type="EMBL" id="MFD2480094.1"/>
    </source>
</evidence>
<proteinExistence type="predicted"/>
<comment type="caution">
    <text evidence="2">The sequence shown here is derived from an EMBL/GenBank/DDBJ whole genome shotgun (WGS) entry which is preliminary data.</text>
</comment>
<dbReference type="Proteomes" id="UP001597542">
    <property type="component" value="Unassembled WGS sequence"/>
</dbReference>
<dbReference type="SUPFAM" id="SSF75304">
    <property type="entry name" value="Amidase signature (AS) enzymes"/>
    <property type="match status" value="1"/>
</dbReference>
<dbReference type="InterPro" id="IPR023631">
    <property type="entry name" value="Amidase_dom"/>
</dbReference>
<dbReference type="EMBL" id="JBHUKQ010000006">
    <property type="protein sequence ID" value="MFD2480094.1"/>
    <property type="molecule type" value="Genomic_DNA"/>
</dbReference>
<dbReference type="InterPro" id="IPR036928">
    <property type="entry name" value="AS_sf"/>
</dbReference>
<feature type="domain" description="Amidase" evidence="1">
    <location>
        <begin position="26"/>
        <end position="203"/>
    </location>
</feature>
<evidence type="ECO:0000259" key="1">
    <source>
        <dbReference type="Pfam" id="PF01425"/>
    </source>
</evidence>
<dbReference type="InterPro" id="IPR020556">
    <property type="entry name" value="Amidase_CS"/>
</dbReference>
<dbReference type="RefSeq" id="WP_344286612.1">
    <property type="nucleotide sequence ID" value="NZ_BAAAHV010000027.1"/>
</dbReference>
<reference evidence="3" key="1">
    <citation type="journal article" date="2019" name="Int. J. Syst. Evol. Microbiol.">
        <title>The Global Catalogue of Microorganisms (GCM) 10K type strain sequencing project: providing services to taxonomists for standard genome sequencing and annotation.</title>
        <authorList>
            <consortium name="The Broad Institute Genomics Platform"/>
            <consortium name="The Broad Institute Genome Sequencing Center for Infectious Disease"/>
            <person name="Wu L."/>
            <person name="Ma J."/>
        </authorList>
    </citation>
    <scope>NUCLEOTIDE SEQUENCE [LARGE SCALE GENOMIC DNA]</scope>
    <source>
        <strain evidence="3">CGMCC 4.7638</strain>
    </source>
</reference>
<dbReference type="PROSITE" id="PS00571">
    <property type="entry name" value="AMIDASES"/>
    <property type="match status" value="1"/>
</dbReference>